<keyword evidence="3" id="KW-1185">Reference proteome</keyword>
<dbReference type="RefSeq" id="WP_144412744.1">
    <property type="nucleotide sequence ID" value="NZ_CP011913.1"/>
</dbReference>
<gene>
    <name evidence="2" type="ORF">CulFRC58_2263</name>
</gene>
<evidence type="ECO:0000313" key="2">
    <source>
        <dbReference type="EMBL" id="AKN78117.1"/>
    </source>
</evidence>
<evidence type="ECO:0000256" key="1">
    <source>
        <dbReference type="SAM" id="MobiDB-lite"/>
    </source>
</evidence>
<protein>
    <submittedName>
        <fullName evidence="2">Uncharacterized protein</fullName>
    </submittedName>
</protein>
<dbReference type="EMBL" id="CP011913">
    <property type="protein sequence ID" value="AKN78117.1"/>
    <property type="molecule type" value="Genomic_DNA"/>
</dbReference>
<feature type="region of interest" description="Disordered" evidence="1">
    <location>
        <begin position="55"/>
        <end position="82"/>
    </location>
</feature>
<name>A0ABM5U4C4_CORUL</name>
<dbReference type="Proteomes" id="UP000036185">
    <property type="component" value="Chromosome"/>
</dbReference>
<evidence type="ECO:0000313" key="3">
    <source>
        <dbReference type="Proteomes" id="UP000036185"/>
    </source>
</evidence>
<sequence>MTHMIAPLSPKYLPYTTILSSASPAGPGERLVDGTIPEHLPRMLTISGAATVWWTEPTGTRTPSTPPGAPKSSTPTCGTVTRGEMTGDEAVAEIRDNRRVVNKAVYMAVGVDMEFWLYRCS</sequence>
<accession>A0ABM5U4C4</accession>
<reference evidence="2 3" key="1">
    <citation type="journal article" date="2014" name="Int. J. Syst. Evol. Microbiol.">
        <title>Draft Genome Sequence of Corynebacterium ulcerans FRC58, Isolated from the Bronchitic Aspiration of a Patient in France.</title>
        <authorList>
            <person name="Silva Ado S."/>
            <person name="Barauna R.A."/>
            <person name="de Sa P.C."/>
            <person name="das Gracas D.A."/>
            <person name="Carneiro A.R."/>
            <person name="Thouvenin M."/>
            <person name="Azevedo V."/>
            <person name="Badell E."/>
            <person name="Guiso N."/>
            <person name="da Silva A.L."/>
            <person name="Ramos R.T."/>
        </authorList>
    </citation>
    <scope>NUCLEOTIDE SEQUENCE [LARGE SCALE GENOMIC DNA]</scope>
    <source>
        <strain evidence="2 3">FRC58</strain>
    </source>
</reference>
<proteinExistence type="predicted"/>
<organism evidence="2 3">
    <name type="scientific">Corynebacterium ulcerans FRC58</name>
    <dbReference type="NCBI Taxonomy" id="1408268"/>
    <lineage>
        <taxon>Bacteria</taxon>
        <taxon>Bacillati</taxon>
        <taxon>Actinomycetota</taxon>
        <taxon>Actinomycetes</taxon>
        <taxon>Mycobacteriales</taxon>
        <taxon>Corynebacteriaceae</taxon>
        <taxon>Corynebacterium</taxon>
    </lineage>
</organism>